<name>A0A4Y9XVB9_9AGAM</name>
<accession>A0A4Y9XVB9</accession>
<dbReference type="Proteomes" id="UP000298327">
    <property type="component" value="Unassembled WGS sequence"/>
</dbReference>
<evidence type="ECO:0000313" key="3">
    <source>
        <dbReference type="Proteomes" id="UP000298327"/>
    </source>
</evidence>
<protein>
    <submittedName>
        <fullName evidence="2">Uncharacterized protein</fullName>
    </submittedName>
</protein>
<dbReference type="OrthoDB" id="10530647at2759"/>
<keyword evidence="3" id="KW-1185">Reference proteome</keyword>
<reference evidence="2 3" key="1">
    <citation type="submission" date="2019-02" db="EMBL/GenBank/DDBJ databases">
        <title>Genome sequencing of the rare red list fungi Dentipellis fragilis.</title>
        <authorList>
            <person name="Buettner E."/>
            <person name="Kellner H."/>
        </authorList>
    </citation>
    <scope>NUCLEOTIDE SEQUENCE [LARGE SCALE GENOMIC DNA]</scope>
    <source>
        <strain evidence="2 3">DSM 105465</strain>
    </source>
</reference>
<dbReference type="AlphaFoldDB" id="A0A4Y9XVB9"/>
<sequence>MVAFTTLSAALKGLMLVVGHVICARHPKKPTRIPYTMAHPKSPGSLPRTVYNDMSSMYISSHRAGHANASPYQHAPYAQRPDTVGSTRMSVPSELYSGMSSMQVSSPYQSHASLPPDAQAALGRDDRRFGGSVYPSNYAGTHHSHYGHGNTSTRALQHDCKMPVKESVIECADHSSQRRVYPSTFGLGDLPPGIAADIKHMDIKTEDAESCHMDIFERDYPQSSRYGLQAVLDEENARDELAERSTVETEEKLQRELAERPNDPLLLERFRRHRSLARMHVQLKEIHNDMLGQAWFRSGRVTQRPSGMAYPNTPGGLPSTLYRDMSSLRIASPRAGHARASPYPYPSDNAHAIGSPRRSLPPDMYSGMSSMHVSSPYQGHSSLPPDGHPTHLRTPPDRRFNGSHHTLNYPGIDNRSQTYGTPSARILQHRDCKMAMIGSNAEPARHSLHGQERPTISIHESSIRYSDAAEIRGHIKSEDMESQDWDFLEQVYPQSSKISLQAVLDEDARDEDCDEKSALGEEILLRQLAEHPNNPSYLTQPAALRSLKQVNQNQKELLRRITKCPDAQTAPGGISLPFFSFPFFPSSSGSMKDEERGLSAGRLDCNGCLVQSAASGSFPLRVFEAPAGDCYTCVVDEPRESLFDESLWDGSPHEGCPLLVGDTACDVLNLDGGTAGRLDAGIFCGQDLSEAFQ</sequence>
<gene>
    <name evidence="2" type="ORF">EVG20_g10267</name>
</gene>
<organism evidence="2 3">
    <name type="scientific">Dentipellis fragilis</name>
    <dbReference type="NCBI Taxonomy" id="205917"/>
    <lineage>
        <taxon>Eukaryota</taxon>
        <taxon>Fungi</taxon>
        <taxon>Dikarya</taxon>
        <taxon>Basidiomycota</taxon>
        <taxon>Agaricomycotina</taxon>
        <taxon>Agaricomycetes</taxon>
        <taxon>Russulales</taxon>
        <taxon>Hericiaceae</taxon>
        <taxon>Dentipellis</taxon>
    </lineage>
</organism>
<feature type="signal peptide" evidence="1">
    <location>
        <begin position="1"/>
        <end position="19"/>
    </location>
</feature>
<keyword evidence="1" id="KW-0732">Signal</keyword>
<evidence type="ECO:0000256" key="1">
    <source>
        <dbReference type="SAM" id="SignalP"/>
    </source>
</evidence>
<evidence type="ECO:0000313" key="2">
    <source>
        <dbReference type="EMBL" id="TFY53101.1"/>
    </source>
</evidence>
<comment type="caution">
    <text evidence="2">The sequence shown here is derived from an EMBL/GenBank/DDBJ whole genome shotgun (WGS) entry which is preliminary data.</text>
</comment>
<dbReference type="EMBL" id="SEOQ01001202">
    <property type="protein sequence ID" value="TFY53101.1"/>
    <property type="molecule type" value="Genomic_DNA"/>
</dbReference>
<proteinExistence type="predicted"/>
<feature type="chain" id="PRO_5021432494" evidence="1">
    <location>
        <begin position="20"/>
        <end position="693"/>
    </location>
</feature>